<comment type="caution">
    <text evidence="2">The sequence shown here is derived from an EMBL/GenBank/DDBJ whole genome shotgun (WGS) entry which is preliminary data.</text>
</comment>
<organism evidence="2">
    <name type="scientific">marine sediment metagenome</name>
    <dbReference type="NCBI Taxonomy" id="412755"/>
    <lineage>
        <taxon>unclassified sequences</taxon>
        <taxon>metagenomes</taxon>
        <taxon>ecological metagenomes</taxon>
    </lineage>
</organism>
<keyword evidence="1" id="KW-1133">Transmembrane helix</keyword>
<gene>
    <name evidence="2" type="ORF">LCGC14_0220120</name>
</gene>
<protein>
    <submittedName>
        <fullName evidence="2">Uncharacterized protein</fullName>
    </submittedName>
</protein>
<keyword evidence="1" id="KW-0472">Membrane</keyword>
<sequence>MGTIYRNNLVFGNCFIRYWVLARWQICAQKGTKMTKGWIKLNRWYDNLKGAKRFSTFLLVMAPLACFPTMIMPFSLSLASYGILLLIVILFARIWYINHEKRS</sequence>
<dbReference type="AlphaFoldDB" id="A0A0F9UUH0"/>
<evidence type="ECO:0000313" key="2">
    <source>
        <dbReference type="EMBL" id="KKN91147.1"/>
    </source>
</evidence>
<dbReference type="EMBL" id="LAZR01000105">
    <property type="protein sequence ID" value="KKN91147.1"/>
    <property type="molecule type" value="Genomic_DNA"/>
</dbReference>
<feature type="transmembrane region" description="Helical" evidence="1">
    <location>
        <begin position="78"/>
        <end position="96"/>
    </location>
</feature>
<reference evidence="2" key="1">
    <citation type="journal article" date="2015" name="Nature">
        <title>Complex archaea that bridge the gap between prokaryotes and eukaryotes.</title>
        <authorList>
            <person name="Spang A."/>
            <person name="Saw J.H."/>
            <person name="Jorgensen S.L."/>
            <person name="Zaremba-Niedzwiedzka K."/>
            <person name="Martijn J."/>
            <person name="Lind A.E."/>
            <person name="van Eijk R."/>
            <person name="Schleper C."/>
            <person name="Guy L."/>
            <person name="Ettema T.J."/>
        </authorList>
    </citation>
    <scope>NUCLEOTIDE SEQUENCE</scope>
</reference>
<feature type="transmembrane region" description="Helical" evidence="1">
    <location>
        <begin position="54"/>
        <end position="72"/>
    </location>
</feature>
<evidence type="ECO:0000256" key="1">
    <source>
        <dbReference type="SAM" id="Phobius"/>
    </source>
</evidence>
<accession>A0A0F9UUH0</accession>
<keyword evidence="1" id="KW-0812">Transmembrane</keyword>
<proteinExistence type="predicted"/>
<name>A0A0F9UUH0_9ZZZZ</name>